<accession>A0ABX2NZE6</accession>
<gene>
    <name evidence="1" type="ORF">FSB64_41790</name>
</gene>
<protein>
    <recommendedName>
        <fullName evidence="3">Terminase large subunit gp17-like C-terminal domain-containing protein</fullName>
    </recommendedName>
</protein>
<dbReference type="Proteomes" id="UP000821598">
    <property type="component" value="Unassembled WGS sequence"/>
</dbReference>
<name>A0ABX2NZE6_9BURK</name>
<evidence type="ECO:0000313" key="2">
    <source>
        <dbReference type="Proteomes" id="UP000821598"/>
    </source>
</evidence>
<keyword evidence="2" id="KW-1185">Reference proteome</keyword>
<reference evidence="1 2" key="1">
    <citation type="submission" date="2019-08" db="EMBL/GenBank/DDBJ databases">
        <title>Paraburkholderia simonii sp. nov. and P. youngii sp. nov. Brazilian and Mexican Mimosa-associated rhizobia.</title>
        <authorList>
            <person name="Mavima L."/>
            <person name="Beukes C.W."/>
            <person name="Palmer M."/>
            <person name="De Meyer S.E."/>
            <person name="James E.K."/>
            <person name="Maluk M."/>
            <person name="Avontuur J.R."/>
            <person name="Chan W.Y."/>
            <person name="Venter S.N."/>
            <person name="Steenkamp E.T."/>
        </authorList>
    </citation>
    <scope>NUCLEOTIDE SEQUENCE [LARGE SCALE GENOMIC DNA]</scope>
    <source>
        <strain evidence="1 2">JPY454</strain>
    </source>
</reference>
<dbReference type="EMBL" id="VOMC01000188">
    <property type="protein sequence ID" value="NVI09911.1"/>
    <property type="molecule type" value="Genomic_DNA"/>
</dbReference>
<evidence type="ECO:0008006" key="3">
    <source>
        <dbReference type="Google" id="ProtNLM"/>
    </source>
</evidence>
<organism evidence="1 2">
    <name type="scientific">Paraburkholderia youngii</name>
    <dbReference type="NCBI Taxonomy" id="2782701"/>
    <lineage>
        <taxon>Bacteria</taxon>
        <taxon>Pseudomonadati</taxon>
        <taxon>Pseudomonadota</taxon>
        <taxon>Betaproteobacteria</taxon>
        <taxon>Burkholderiales</taxon>
        <taxon>Burkholderiaceae</taxon>
        <taxon>Paraburkholderia</taxon>
    </lineage>
</organism>
<proteinExistence type="predicted"/>
<evidence type="ECO:0000313" key="1">
    <source>
        <dbReference type="EMBL" id="NVI09911.1"/>
    </source>
</evidence>
<sequence>MLFLKQVVDQVRSSGASRPMKFCRVVNGFAHGSKRYRDERHEHDTSAIDDAVLALLYLTLHDHSRHCHPLLEGM</sequence>
<comment type="caution">
    <text evidence="1">The sequence shown here is derived from an EMBL/GenBank/DDBJ whole genome shotgun (WGS) entry which is preliminary data.</text>
</comment>